<protein>
    <recommendedName>
        <fullName evidence="2">AB hydrolase-1 domain-containing protein</fullName>
    </recommendedName>
</protein>
<dbReference type="Pfam" id="PF00561">
    <property type="entry name" value="Abhydrolase_1"/>
    <property type="match status" value="1"/>
</dbReference>
<feature type="domain" description="AB hydrolase-1" evidence="2">
    <location>
        <begin position="90"/>
        <end position="342"/>
    </location>
</feature>
<sequence>MAKSPLGVLGGIGVGAAALGVGALAGVAARAIALAPETGEDYAWTASSEQIVVADDGVVLHVEIDEPAADQSASPLGPTAEQADWAGPVPTIVLSHGYTLSMKAWIFVRRALTAAGYRVVTHDHRGHGLSGVGMRDSYRIEQLARDLRLIIDTVVPEGPIVLVGHSMGGMSLMSLARQFPQLVRDRVVAVAFVATSVGGEGELRVELGDAFGRSVQRLGPFALAPLTGRQTLVETARKVARDAEDFFTYHYSFASPVPLSLVRYAAGIIMGTPIEVIHGFLKSLSSHDEHAGLAQFDGIETLVINGTGDLMTPPKHSLELVRSLPGAEHVVVEDAGHLIMLEYPELVSSQLLAMLARAARHGREQTASPHGVRTEHARADRRKSTAAIAVERLPRAGQPLRRHSSAGAPKRPSDATPSQRAVRRGKGGPPTSQGSRRGRSGRTGTDGTS</sequence>
<dbReference type="InterPro" id="IPR000639">
    <property type="entry name" value="Epox_hydrolase-like"/>
</dbReference>
<proteinExistence type="predicted"/>
<accession>A0ABQ6HPY1</accession>
<organism evidence="3 4">
    <name type="scientific">Arsenicicoccus piscis</name>
    <dbReference type="NCBI Taxonomy" id="673954"/>
    <lineage>
        <taxon>Bacteria</taxon>
        <taxon>Bacillati</taxon>
        <taxon>Actinomycetota</taxon>
        <taxon>Actinomycetes</taxon>
        <taxon>Micrococcales</taxon>
        <taxon>Intrasporangiaceae</taxon>
        <taxon>Arsenicicoccus</taxon>
    </lineage>
</organism>
<evidence type="ECO:0000259" key="2">
    <source>
        <dbReference type="Pfam" id="PF00561"/>
    </source>
</evidence>
<feature type="region of interest" description="Disordered" evidence="1">
    <location>
        <begin position="362"/>
        <end position="449"/>
    </location>
</feature>
<reference evidence="4" key="1">
    <citation type="journal article" date="2019" name="Int. J. Syst. Evol. Microbiol.">
        <title>The Global Catalogue of Microorganisms (GCM) 10K type strain sequencing project: providing services to taxonomists for standard genome sequencing and annotation.</title>
        <authorList>
            <consortium name="The Broad Institute Genomics Platform"/>
            <consortium name="The Broad Institute Genome Sequencing Center for Infectious Disease"/>
            <person name="Wu L."/>
            <person name="Ma J."/>
        </authorList>
    </citation>
    <scope>NUCLEOTIDE SEQUENCE [LARGE SCALE GENOMIC DNA]</scope>
    <source>
        <strain evidence="4">NBRC 105830</strain>
    </source>
</reference>
<dbReference type="Gene3D" id="3.40.50.1820">
    <property type="entry name" value="alpha/beta hydrolase"/>
    <property type="match status" value="1"/>
</dbReference>
<dbReference type="Proteomes" id="UP001157109">
    <property type="component" value="Unassembled WGS sequence"/>
</dbReference>
<dbReference type="InterPro" id="IPR029058">
    <property type="entry name" value="AB_hydrolase_fold"/>
</dbReference>
<name>A0ABQ6HPY1_9MICO</name>
<dbReference type="InterPro" id="IPR000073">
    <property type="entry name" value="AB_hydrolase_1"/>
</dbReference>
<evidence type="ECO:0000313" key="3">
    <source>
        <dbReference type="EMBL" id="GMA20529.1"/>
    </source>
</evidence>
<dbReference type="RefSeq" id="WP_241444152.1">
    <property type="nucleotide sequence ID" value="NZ_BSUJ01000001.1"/>
</dbReference>
<dbReference type="PRINTS" id="PR00111">
    <property type="entry name" value="ABHYDROLASE"/>
</dbReference>
<keyword evidence="4" id="KW-1185">Reference proteome</keyword>
<dbReference type="SUPFAM" id="SSF53474">
    <property type="entry name" value="alpha/beta-Hydrolases"/>
    <property type="match status" value="1"/>
</dbReference>
<dbReference type="EMBL" id="BSUJ01000001">
    <property type="protein sequence ID" value="GMA20529.1"/>
    <property type="molecule type" value="Genomic_DNA"/>
</dbReference>
<dbReference type="PANTHER" id="PTHR43798">
    <property type="entry name" value="MONOACYLGLYCEROL LIPASE"/>
    <property type="match status" value="1"/>
</dbReference>
<comment type="caution">
    <text evidence="3">The sequence shown here is derived from an EMBL/GenBank/DDBJ whole genome shotgun (WGS) entry which is preliminary data.</text>
</comment>
<evidence type="ECO:0000256" key="1">
    <source>
        <dbReference type="SAM" id="MobiDB-lite"/>
    </source>
</evidence>
<dbReference type="InterPro" id="IPR050266">
    <property type="entry name" value="AB_hydrolase_sf"/>
</dbReference>
<dbReference type="PRINTS" id="PR00412">
    <property type="entry name" value="EPOXHYDRLASE"/>
</dbReference>
<gene>
    <name evidence="3" type="ORF">GCM10025862_25500</name>
</gene>
<evidence type="ECO:0000313" key="4">
    <source>
        <dbReference type="Proteomes" id="UP001157109"/>
    </source>
</evidence>